<comment type="caution">
    <text evidence="3">The sequence shown here is derived from an EMBL/GenBank/DDBJ whole genome shotgun (WGS) entry which is preliminary data.</text>
</comment>
<name>A0ABU4GZP3_9MICO</name>
<dbReference type="EMBL" id="JAWQEV010000002">
    <property type="protein sequence ID" value="MDW4572551.1"/>
    <property type="molecule type" value="Genomic_DNA"/>
</dbReference>
<feature type="compositionally biased region" description="Basic and acidic residues" evidence="1">
    <location>
        <begin position="15"/>
        <end position="27"/>
    </location>
</feature>
<keyword evidence="2" id="KW-0472">Membrane</keyword>
<feature type="transmembrane region" description="Helical" evidence="2">
    <location>
        <begin position="98"/>
        <end position="117"/>
    </location>
</feature>
<evidence type="ECO:0000313" key="4">
    <source>
        <dbReference type="Proteomes" id="UP001283109"/>
    </source>
</evidence>
<evidence type="ECO:0000256" key="2">
    <source>
        <dbReference type="SAM" id="Phobius"/>
    </source>
</evidence>
<reference evidence="3 4" key="1">
    <citation type="submission" date="2023-11" db="EMBL/GenBank/DDBJ databases">
        <title>Draft genome sequence of Microbacterium arthrosphaerae JCM 30492.</title>
        <authorList>
            <person name="Zhang G."/>
            <person name="Ding Y."/>
        </authorList>
    </citation>
    <scope>NUCLEOTIDE SEQUENCE [LARGE SCALE GENOMIC DNA]</scope>
    <source>
        <strain evidence="3 4">JCM 30492</strain>
    </source>
</reference>
<dbReference type="Proteomes" id="UP001283109">
    <property type="component" value="Unassembled WGS sequence"/>
</dbReference>
<protein>
    <submittedName>
        <fullName evidence="3">Uncharacterized protein</fullName>
    </submittedName>
</protein>
<feature type="transmembrane region" description="Helical" evidence="2">
    <location>
        <begin position="66"/>
        <end position="86"/>
    </location>
</feature>
<gene>
    <name evidence="3" type="ORF">R8Z58_07115</name>
</gene>
<keyword evidence="2" id="KW-0812">Transmembrane</keyword>
<keyword evidence="4" id="KW-1185">Reference proteome</keyword>
<feature type="transmembrane region" description="Helical" evidence="2">
    <location>
        <begin position="123"/>
        <end position="145"/>
    </location>
</feature>
<feature type="compositionally biased region" description="Basic residues" evidence="1">
    <location>
        <begin position="1"/>
        <end position="14"/>
    </location>
</feature>
<organism evidence="3 4">
    <name type="scientific">Microbacterium arthrosphaerae</name>
    <dbReference type="NCBI Taxonomy" id="792652"/>
    <lineage>
        <taxon>Bacteria</taxon>
        <taxon>Bacillati</taxon>
        <taxon>Actinomycetota</taxon>
        <taxon>Actinomycetes</taxon>
        <taxon>Micrococcales</taxon>
        <taxon>Microbacteriaceae</taxon>
        <taxon>Microbacterium</taxon>
    </lineage>
</organism>
<evidence type="ECO:0000313" key="3">
    <source>
        <dbReference type="EMBL" id="MDW4572551.1"/>
    </source>
</evidence>
<dbReference type="RefSeq" id="WP_318353078.1">
    <property type="nucleotide sequence ID" value="NZ_JAWQEV010000002.1"/>
</dbReference>
<proteinExistence type="predicted"/>
<feature type="transmembrane region" description="Helical" evidence="2">
    <location>
        <begin position="35"/>
        <end position="54"/>
    </location>
</feature>
<keyword evidence="2" id="KW-1133">Transmembrane helix</keyword>
<accession>A0ABU4GZP3</accession>
<feature type="region of interest" description="Disordered" evidence="1">
    <location>
        <begin position="1"/>
        <end position="27"/>
    </location>
</feature>
<evidence type="ECO:0000256" key="1">
    <source>
        <dbReference type="SAM" id="MobiDB-lite"/>
    </source>
</evidence>
<sequence>MSRRRRGSRNRSSRIGREAERVEPGPRPDARRTTVYIIGLLLVVVGPVLTFRSRRGFGHHMDIDDALPWTGALVLVGAGMLLWATWPMPRSWTGGPALGIILLVPVMFGVVSVLNRLDWPLHAASQLFGLVALALGIVLIALVTVRGLTKPRDAM</sequence>